<sequence>MEGADTKAFSKEEALLTSSAAGVYVICPTPFESDGRLDMASTDRMVEAYLEAGATGLTILGIMGEAPKLTSDESQAFVRQVMKAVAGRVPVVVGVSAAGFAAMSALSAKAMDAGAAGVMIAPPSTLKTDDQIVAYYADAVEAIGADVPFVLQDYPLTTNVVMTPKVIMRIIEQSPSCVMLKHEDWPGLDKITTLRRASDKGEVRRVSILCGNGGLFLPFEMERGADGAMTGYAYPEMLVGVVNLINQGKRKEAHDLFDRHLPLVRYETQPGVGLAVRKYVLKKRGIIAHDTLRKPGPKLSPETISEIDWLMQRIERSES</sequence>
<gene>
    <name evidence="5" type="ORF">SAMN02927923_01114</name>
</gene>
<dbReference type="Pfam" id="PF00701">
    <property type="entry name" value="DHDPS"/>
    <property type="match status" value="1"/>
</dbReference>
<dbReference type="PANTHER" id="PTHR12128">
    <property type="entry name" value="DIHYDRODIPICOLINATE SYNTHASE"/>
    <property type="match status" value="1"/>
</dbReference>
<dbReference type="SUPFAM" id="SSF51569">
    <property type="entry name" value="Aldolase"/>
    <property type="match status" value="1"/>
</dbReference>
<name>A0A1G5EUX7_9HYPH</name>
<organism evidence="5 6">
    <name type="scientific">Microvirga guangxiensis</name>
    <dbReference type="NCBI Taxonomy" id="549386"/>
    <lineage>
        <taxon>Bacteria</taxon>
        <taxon>Pseudomonadati</taxon>
        <taxon>Pseudomonadota</taxon>
        <taxon>Alphaproteobacteria</taxon>
        <taxon>Hyphomicrobiales</taxon>
        <taxon>Methylobacteriaceae</taxon>
        <taxon>Microvirga</taxon>
    </lineage>
</organism>
<dbReference type="Gene3D" id="3.20.20.70">
    <property type="entry name" value="Aldolase class I"/>
    <property type="match status" value="1"/>
</dbReference>
<evidence type="ECO:0000256" key="2">
    <source>
        <dbReference type="ARBA" id="ARBA00023239"/>
    </source>
</evidence>
<protein>
    <submittedName>
        <fullName evidence="5">4-hydroxy-tetrahydrodipicolinate synthase</fullName>
    </submittedName>
</protein>
<dbReference type="PANTHER" id="PTHR12128:SF66">
    <property type="entry name" value="4-HYDROXY-2-OXOGLUTARATE ALDOLASE, MITOCHONDRIAL"/>
    <property type="match status" value="1"/>
</dbReference>
<dbReference type="GO" id="GO:0005829">
    <property type="term" value="C:cytosol"/>
    <property type="evidence" value="ECO:0007669"/>
    <property type="project" value="TreeGrafter"/>
</dbReference>
<dbReference type="GO" id="GO:0008840">
    <property type="term" value="F:4-hydroxy-tetrahydrodipicolinate synthase activity"/>
    <property type="evidence" value="ECO:0007669"/>
    <property type="project" value="TreeGrafter"/>
</dbReference>
<evidence type="ECO:0000256" key="4">
    <source>
        <dbReference type="PIRSR" id="PIRSR001365-2"/>
    </source>
</evidence>
<dbReference type="AlphaFoldDB" id="A0A1G5EUX7"/>
<keyword evidence="6" id="KW-1185">Reference proteome</keyword>
<dbReference type="OrthoDB" id="9796205at2"/>
<dbReference type="EMBL" id="FMVJ01000003">
    <property type="protein sequence ID" value="SCY30772.1"/>
    <property type="molecule type" value="Genomic_DNA"/>
</dbReference>
<keyword evidence="2 3" id="KW-0456">Lyase</keyword>
<evidence type="ECO:0000313" key="6">
    <source>
        <dbReference type="Proteomes" id="UP000199569"/>
    </source>
</evidence>
<dbReference type="CDD" id="cd00408">
    <property type="entry name" value="DHDPS-like"/>
    <property type="match status" value="1"/>
</dbReference>
<comment type="similarity">
    <text evidence="1 3">Belongs to the DapA family.</text>
</comment>
<evidence type="ECO:0000313" key="5">
    <source>
        <dbReference type="EMBL" id="SCY30772.1"/>
    </source>
</evidence>
<dbReference type="InterPro" id="IPR002220">
    <property type="entry name" value="DapA-like"/>
</dbReference>
<feature type="binding site" evidence="4">
    <location>
        <position position="229"/>
    </location>
    <ligand>
        <name>pyruvate</name>
        <dbReference type="ChEBI" id="CHEBI:15361"/>
    </ligand>
</feature>
<reference evidence="5 6" key="1">
    <citation type="submission" date="2016-10" db="EMBL/GenBank/DDBJ databases">
        <authorList>
            <person name="de Groot N.N."/>
        </authorList>
    </citation>
    <scope>NUCLEOTIDE SEQUENCE [LARGE SCALE GENOMIC DNA]</scope>
    <source>
        <strain evidence="5 6">CGMCC 1.7666</strain>
    </source>
</reference>
<dbReference type="STRING" id="549386.SAMN02927923_01114"/>
<dbReference type="InterPro" id="IPR013785">
    <property type="entry name" value="Aldolase_TIM"/>
</dbReference>
<accession>A0A1G5EUX7</accession>
<evidence type="ECO:0000256" key="3">
    <source>
        <dbReference type="PIRNR" id="PIRNR001365"/>
    </source>
</evidence>
<dbReference type="SMART" id="SM01130">
    <property type="entry name" value="DHDPS"/>
    <property type="match status" value="1"/>
</dbReference>
<dbReference type="Proteomes" id="UP000199569">
    <property type="component" value="Unassembled WGS sequence"/>
</dbReference>
<evidence type="ECO:0000256" key="1">
    <source>
        <dbReference type="ARBA" id="ARBA00007592"/>
    </source>
</evidence>
<proteinExistence type="inferred from homology"/>
<dbReference type="PIRSF" id="PIRSF001365">
    <property type="entry name" value="DHDPS"/>
    <property type="match status" value="1"/>
</dbReference>